<dbReference type="InterPro" id="IPR056124">
    <property type="entry name" value="DUF7707"/>
</dbReference>
<feature type="domain" description="DUF7707" evidence="2">
    <location>
        <begin position="22"/>
        <end position="124"/>
    </location>
</feature>
<name>A0A446B5R3_9PEZI</name>
<reference evidence="3 4" key="1">
    <citation type="submission" date="2018-04" db="EMBL/GenBank/DDBJ databases">
        <authorList>
            <person name="Huttner S."/>
            <person name="Dainat J."/>
        </authorList>
    </citation>
    <scope>NUCLEOTIDE SEQUENCE [LARGE SCALE GENOMIC DNA]</scope>
</reference>
<gene>
    <name evidence="3" type="ORF">TT172_LOCUS238</name>
</gene>
<dbReference type="AlphaFoldDB" id="A0A446B5R3"/>
<dbReference type="EMBL" id="OUUZ01000001">
    <property type="protein sequence ID" value="SPQ17819.1"/>
    <property type="molecule type" value="Genomic_DNA"/>
</dbReference>
<keyword evidence="1" id="KW-0732">Signal</keyword>
<evidence type="ECO:0000313" key="4">
    <source>
        <dbReference type="Proteomes" id="UP000289323"/>
    </source>
</evidence>
<proteinExistence type="predicted"/>
<evidence type="ECO:0000259" key="2">
    <source>
        <dbReference type="Pfam" id="PF24808"/>
    </source>
</evidence>
<sequence length="192" mass="19775">MVSFRTTLLALAAAVAVSADYWVDPNSVPSSDRHAWCDDELSSCPAICLQTSTGPPQVNTCDPDTLTYGCVCSDGKQPNLTEYTLTLPYYVCVEWGNQCVKACGSDNQCASNCREDHPCGAQNPPRVNATTTSTTATTASATASNQVFTGLADGSGSNTAGGNNAAGTLRLSDSFGLAVVAGGLFAGFAILL</sequence>
<feature type="signal peptide" evidence="1">
    <location>
        <begin position="1"/>
        <end position="19"/>
    </location>
</feature>
<dbReference type="Pfam" id="PF24808">
    <property type="entry name" value="DUF7707"/>
    <property type="match status" value="1"/>
</dbReference>
<protein>
    <submittedName>
        <fullName evidence="3">Ecdc1e8c-c2ed-4512-beaf-4ea4b33d31a6</fullName>
    </submittedName>
</protein>
<organism evidence="3 4">
    <name type="scientific">Thermothielavioides terrestris</name>
    <dbReference type="NCBI Taxonomy" id="2587410"/>
    <lineage>
        <taxon>Eukaryota</taxon>
        <taxon>Fungi</taxon>
        <taxon>Dikarya</taxon>
        <taxon>Ascomycota</taxon>
        <taxon>Pezizomycotina</taxon>
        <taxon>Sordariomycetes</taxon>
        <taxon>Sordariomycetidae</taxon>
        <taxon>Sordariales</taxon>
        <taxon>Chaetomiaceae</taxon>
        <taxon>Thermothielavioides</taxon>
    </lineage>
</organism>
<accession>A0A446B5R3</accession>
<feature type="chain" id="PRO_5019340091" evidence="1">
    <location>
        <begin position="20"/>
        <end position="192"/>
    </location>
</feature>
<dbReference type="PANTHER" id="PTHR38118:SF2">
    <property type="entry name" value="CDP-ALCOHOL PHOSPHATIDYLTRANSFERASE PROTEIN"/>
    <property type="match status" value="1"/>
</dbReference>
<dbReference type="PANTHER" id="PTHR38118">
    <property type="entry name" value="ANCHORED CELL WALL PROTEIN 11-RELATED"/>
    <property type="match status" value="1"/>
</dbReference>
<evidence type="ECO:0000256" key="1">
    <source>
        <dbReference type="SAM" id="SignalP"/>
    </source>
</evidence>
<evidence type="ECO:0000313" key="3">
    <source>
        <dbReference type="EMBL" id="SPQ17819.1"/>
    </source>
</evidence>
<dbReference type="Proteomes" id="UP000289323">
    <property type="component" value="Unassembled WGS sequence"/>
</dbReference>